<gene>
    <name evidence="1" type="primary">ORF19163</name>
</gene>
<evidence type="ECO:0000313" key="1">
    <source>
        <dbReference type="EMBL" id="CEK53120.1"/>
    </source>
</evidence>
<feature type="non-terminal residue" evidence="1">
    <location>
        <position position="49"/>
    </location>
</feature>
<proteinExistence type="predicted"/>
<accession>A0A0B6YCA5</accession>
<organism evidence="1">
    <name type="scientific">Arion vulgaris</name>
    <dbReference type="NCBI Taxonomy" id="1028688"/>
    <lineage>
        <taxon>Eukaryota</taxon>
        <taxon>Metazoa</taxon>
        <taxon>Spiralia</taxon>
        <taxon>Lophotrochozoa</taxon>
        <taxon>Mollusca</taxon>
        <taxon>Gastropoda</taxon>
        <taxon>Heterobranchia</taxon>
        <taxon>Euthyneura</taxon>
        <taxon>Panpulmonata</taxon>
        <taxon>Eupulmonata</taxon>
        <taxon>Stylommatophora</taxon>
        <taxon>Helicina</taxon>
        <taxon>Arionoidea</taxon>
        <taxon>Arionidae</taxon>
        <taxon>Arion</taxon>
    </lineage>
</organism>
<dbReference type="EMBL" id="HACG01006255">
    <property type="protein sequence ID" value="CEK53120.1"/>
    <property type="molecule type" value="Transcribed_RNA"/>
</dbReference>
<sequence length="49" mass="5267">MPEARAWVSTSSTCFLLNVEGPLSTPPTKGVSLVVPFTKTGRSLGHFVY</sequence>
<name>A0A0B6YCA5_9EUPU</name>
<dbReference type="AlphaFoldDB" id="A0A0B6YCA5"/>
<protein>
    <submittedName>
        <fullName evidence="1">Uncharacterized protein</fullName>
    </submittedName>
</protein>
<reference evidence="1" key="1">
    <citation type="submission" date="2014-12" db="EMBL/GenBank/DDBJ databases">
        <title>Insight into the proteome of Arion vulgaris.</title>
        <authorList>
            <person name="Aradska J."/>
            <person name="Bulat T."/>
            <person name="Smidak R."/>
            <person name="Sarate P."/>
            <person name="Gangsoo J."/>
            <person name="Sialana F."/>
            <person name="Bilban M."/>
            <person name="Lubec G."/>
        </authorList>
    </citation>
    <scope>NUCLEOTIDE SEQUENCE</scope>
    <source>
        <tissue evidence="1">Skin</tissue>
    </source>
</reference>